<organism evidence="2 3">
    <name type="scientific">Streptosporangium vulgare</name>
    <dbReference type="NCBI Taxonomy" id="46190"/>
    <lineage>
        <taxon>Bacteria</taxon>
        <taxon>Bacillati</taxon>
        <taxon>Actinomycetota</taxon>
        <taxon>Actinomycetes</taxon>
        <taxon>Streptosporangiales</taxon>
        <taxon>Streptosporangiaceae</taxon>
        <taxon>Streptosporangium</taxon>
    </lineage>
</organism>
<keyword evidence="1" id="KW-1133">Transmembrane helix</keyword>
<comment type="caution">
    <text evidence="2">The sequence shown here is derived from an EMBL/GenBank/DDBJ whole genome shotgun (WGS) entry which is preliminary data.</text>
</comment>
<evidence type="ECO:0000256" key="1">
    <source>
        <dbReference type="SAM" id="Phobius"/>
    </source>
</evidence>
<keyword evidence="3" id="KW-1185">Reference proteome</keyword>
<protein>
    <recommendedName>
        <fullName evidence="4">DUF3040 domain-containing protein</fullName>
    </recommendedName>
</protein>
<gene>
    <name evidence="2" type="ORF">ACFFRH_31975</name>
</gene>
<evidence type="ECO:0000313" key="3">
    <source>
        <dbReference type="Proteomes" id="UP001589610"/>
    </source>
</evidence>
<evidence type="ECO:0000313" key="2">
    <source>
        <dbReference type="EMBL" id="MFB9680123.1"/>
    </source>
</evidence>
<accession>A0ABV5TLX3</accession>
<feature type="transmembrane region" description="Helical" evidence="1">
    <location>
        <begin position="96"/>
        <end position="117"/>
    </location>
</feature>
<reference evidence="2 3" key="1">
    <citation type="submission" date="2024-09" db="EMBL/GenBank/DDBJ databases">
        <authorList>
            <person name="Sun Q."/>
            <person name="Mori K."/>
        </authorList>
    </citation>
    <scope>NUCLEOTIDE SEQUENCE [LARGE SCALE GENOMIC DNA]</scope>
    <source>
        <strain evidence="2 3">JCM 3028</strain>
    </source>
</reference>
<name>A0ABV5TLX3_9ACTN</name>
<proteinExistence type="predicted"/>
<dbReference type="RefSeq" id="WP_344746673.1">
    <property type="nucleotide sequence ID" value="NZ_BAAAWW010000101.1"/>
</dbReference>
<keyword evidence="1" id="KW-0812">Transmembrane</keyword>
<evidence type="ECO:0008006" key="4">
    <source>
        <dbReference type="Google" id="ProtNLM"/>
    </source>
</evidence>
<sequence length="123" mass="13216">MPRTSPSGDELRASIEARRHLGPEYEDSLVEGFLEKVDQEIDKRVDDRLAARAGKESPAVRPSLDAGQRLALAIISLGLGVPGTVATSFSGLDDSLLGFVLVLMWVGIIGVNVSFTLGRRRQG</sequence>
<keyword evidence="1" id="KW-0472">Membrane</keyword>
<dbReference type="EMBL" id="JBHMBS010000020">
    <property type="protein sequence ID" value="MFB9680123.1"/>
    <property type="molecule type" value="Genomic_DNA"/>
</dbReference>
<feature type="transmembrane region" description="Helical" evidence="1">
    <location>
        <begin position="70"/>
        <end position="90"/>
    </location>
</feature>
<dbReference type="Proteomes" id="UP001589610">
    <property type="component" value="Unassembled WGS sequence"/>
</dbReference>